<dbReference type="Pfam" id="PF14242">
    <property type="entry name" value="DUF4342"/>
    <property type="match status" value="1"/>
</dbReference>
<dbReference type="Proteomes" id="UP000246005">
    <property type="component" value="Unassembled WGS sequence"/>
</dbReference>
<organism evidence="3 4">
    <name type="scientific">Lentzea atacamensis</name>
    <dbReference type="NCBI Taxonomy" id="531938"/>
    <lineage>
        <taxon>Bacteria</taxon>
        <taxon>Bacillati</taxon>
        <taxon>Actinomycetota</taxon>
        <taxon>Actinomycetes</taxon>
        <taxon>Pseudonocardiales</taxon>
        <taxon>Pseudonocardiaceae</taxon>
        <taxon>Lentzea</taxon>
    </lineage>
</organism>
<dbReference type="RefSeq" id="WP_109641517.1">
    <property type="nucleotide sequence ID" value="NZ_QGHB01000018.1"/>
</dbReference>
<evidence type="ECO:0000259" key="2">
    <source>
        <dbReference type="Pfam" id="PF14242"/>
    </source>
</evidence>
<evidence type="ECO:0000313" key="4">
    <source>
        <dbReference type="Proteomes" id="UP000246005"/>
    </source>
</evidence>
<reference evidence="3 4" key="1">
    <citation type="submission" date="2018-05" db="EMBL/GenBank/DDBJ databases">
        <title>Genomic Encyclopedia of Type Strains, Phase IV (KMG-IV): sequencing the most valuable type-strain genomes for metagenomic binning, comparative biology and taxonomic classification.</title>
        <authorList>
            <person name="Goeker M."/>
        </authorList>
    </citation>
    <scope>NUCLEOTIDE SEQUENCE [LARGE SCALE GENOMIC DNA]</scope>
    <source>
        <strain evidence="3 4">DSM 45480</strain>
    </source>
</reference>
<dbReference type="AlphaFoldDB" id="A0A316HSN8"/>
<dbReference type="InterPro" id="IPR025642">
    <property type="entry name" value="DUF4342"/>
</dbReference>
<feature type="domain" description="DUF4342" evidence="2">
    <location>
        <begin position="4"/>
        <end position="77"/>
    </location>
</feature>
<keyword evidence="1" id="KW-0472">Membrane</keyword>
<protein>
    <submittedName>
        <fullName evidence="3">Uncharacterized protein DUF4342</fullName>
    </submittedName>
</protein>
<sequence>MSESRPESARTAVDSVVDAVRGLVSEGMNRRVVVRDSKDDVVLEVPVALGLVAALAAPVATTIGAGVALAGKCGITLEDRRQPGSEPATTVEAERM</sequence>
<gene>
    <name evidence="3" type="ORF">C8D88_118102</name>
</gene>
<name>A0A316HSN8_9PSEU</name>
<keyword evidence="1" id="KW-1133">Transmembrane helix</keyword>
<feature type="transmembrane region" description="Helical" evidence="1">
    <location>
        <begin position="47"/>
        <end position="71"/>
    </location>
</feature>
<accession>A0A316HSN8</accession>
<evidence type="ECO:0000313" key="3">
    <source>
        <dbReference type="EMBL" id="PWK81334.1"/>
    </source>
</evidence>
<comment type="caution">
    <text evidence="3">The sequence shown here is derived from an EMBL/GenBank/DDBJ whole genome shotgun (WGS) entry which is preliminary data.</text>
</comment>
<proteinExistence type="predicted"/>
<evidence type="ECO:0000256" key="1">
    <source>
        <dbReference type="SAM" id="Phobius"/>
    </source>
</evidence>
<keyword evidence="1" id="KW-0812">Transmembrane</keyword>
<dbReference type="EMBL" id="QGHB01000018">
    <property type="protein sequence ID" value="PWK81334.1"/>
    <property type="molecule type" value="Genomic_DNA"/>
</dbReference>